<gene>
    <name evidence="3" type="ORF">LXN57_02610</name>
</gene>
<keyword evidence="2" id="KW-0812">Transmembrane</keyword>
<keyword evidence="4" id="KW-1185">Reference proteome</keyword>
<keyword evidence="2" id="KW-0472">Membrane</keyword>
<evidence type="ECO:0000313" key="3">
    <source>
        <dbReference type="EMBL" id="MCM4076452.1"/>
    </source>
</evidence>
<evidence type="ECO:0000313" key="4">
    <source>
        <dbReference type="Proteomes" id="UP001523216"/>
    </source>
</evidence>
<evidence type="ECO:0000256" key="2">
    <source>
        <dbReference type="SAM" id="Phobius"/>
    </source>
</evidence>
<sequence length="406" mass="42624">MTEEKKDMTEDDRAVRILRTMPAEPPLPSTVDVPRTMADGRRRRRVRHWSGGVALVAVTAVAAGGGTVAATAQRDTPAPPVTPATTTSKAPAAAPLVPKDCKVTLLPSGGVKKALVTAGDPTGRYQAGRVYPAGGKVHTVVWRDGALLPVPKMPGGDPSFRDINSSGVAVGYSFEGETQQAYVLEGDSVRRLRGGQATAAAINDRGVIAGALGDPYLSATPVTWKSSRATPTRLPIPSGFTGGAAVDIGEDGTVLGLVHGKNGEGTAYLWLPDGTGRLLPKPGQADFFWADSMSNGRVFGRAVDDSADGSTRRFKSYRYVIATGKYEKLATQLITALGAENGWVLGSVGGPVILAGQKVVKLPAYKKMKEYEMTAFSADGRTAAGYTTDTTGTEPVANRPLKWTCR</sequence>
<protein>
    <submittedName>
        <fullName evidence="3">Uncharacterized protein</fullName>
    </submittedName>
</protein>
<proteinExistence type="predicted"/>
<organism evidence="3 4">
    <name type="scientific">Paractinoplanes hotanensis</name>
    <dbReference type="NCBI Taxonomy" id="2906497"/>
    <lineage>
        <taxon>Bacteria</taxon>
        <taxon>Bacillati</taxon>
        <taxon>Actinomycetota</taxon>
        <taxon>Actinomycetes</taxon>
        <taxon>Micromonosporales</taxon>
        <taxon>Micromonosporaceae</taxon>
        <taxon>Paractinoplanes</taxon>
    </lineage>
</organism>
<dbReference type="RefSeq" id="WP_251796359.1">
    <property type="nucleotide sequence ID" value="NZ_JAMQOL010000003.1"/>
</dbReference>
<feature type="region of interest" description="Disordered" evidence="1">
    <location>
        <begin position="70"/>
        <end position="91"/>
    </location>
</feature>
<comment type="caution">
    <text evidence="3">The sequence shown here is derived from an EMBL/GenBank/DDBJ whole genome shotgun (WGS) entry which is preliminary data.</text>
</comment>
<accession>A0ABT0XRT2</accession>
<keyword evidence="2" id="KW-1133">Transmembrane helix</keyword>
<dbReference type="EMBL" id="JAMQOL010000003">
    <property type="protein sequence ID" value="MCM4076452.1"/>
    <property type="molecule type" value="Genomic_DNA"/>
</dbReference>
<feature type="transmembrane region" description="Helical" evidence="2">
    <location>
        <begin position="51"/>
        <end position="72"/>
    </location>
</feature>
<reference evidence="3 4" key="1">
    <citation type="submission" date="2022-06" db="EMBL/GenBank/DDBJ databases">
        <title>Actinoplanes abujensis sp. nov., isolated from Nigerian arid soil.</title>
        <authorList>
            <person name="Ding P."/>
        </authorList>
    </citation>
    <scope>NUCLEOTIDE SEQUENCE [LARGE SCALE GENOMIC DNA]</scope>
    <source>
        <strain evidence="4">TRM88002</strain>
    </source>
</reference>
<evidence type="ECO:0000256" key="1">
    <source>
        <dbReference type="SAM" id="MobiDB-lite"/>
    </source>
</evidence>
<name>A0ABT0XRT2_9ACTN</name>
<dbReference type="Proteomes" id="UP001523216">
    <property type="component" value="Unassembled WGS sequence"/>
</dbReference>